<reference evidence="3" key="1">
    <citation type="journal article" date="2015" name="MBio">
        <title>Genome-Resolved Metagenomic Analysis Reveals Roles for Candidate Phyla and Other Microbial Community Members in Biogeochemical Transformations in Oil Reservoirs.</title>
        <authorList>
            <person name="Hu P."/>
            <person name="Tom L."/>
            <person name="Singh A."/>
            <person name="Thomas B.C."/>
            <person name="Baker B.J."/>
            <person name="Piceno Y.M."/>
            <person name="Andersen G.L."/>
            <person name="Banfield J.F."/>
        </authorList>
    </citation>
    <scope>NUCLEOTIDE SEQUENCE [LARGE SCALE GENOMIC DNA]</scope>
</reference>
<comment type="caution">
    <text evidence="2">The sequence shown here is derived from an EMBL/GenBank/DDBJ whole genome shotgun (WGS) entry which is preliminary data.</text>
</comment>
<accession>A0A101FGU5</accession>
<evidence type="ECO:0000256" key="1">
    <source>
        <dbReference type="SAM" id="Phobius"/>
    </source>
</evidence>
<dbReference type="EMBL" id="LGFO01000041">
    <property type="protein sequence ID" value="KUK36793.1"/>
    <property type="molecule type" value="Genomic_DNA"/>
</dbReference>
<keyword evidence="1" id="KW-0812">Transmembrane</keyword>
<name>A0A101FGU5_9THEO</name>
<dbReference type="AlphaFoldDB" id="A0A101FGU5"/>
<sequence length="55" mass="5680">MKGTTTSWIVAGLGAVVTGVGMLLPKGRTRTAALSFGLAHVALGLSDMLRPSVRR</sequence>
<proteinExistence type="predicted"/>
<dbReference type="Proteomes" id="UP000053326">
    <property type="component" value="Unassembled WGS sequence"/>
</dbReference>
<protein>
    <submittedName>
        <fullName evidence="2">Uncharacterized protein</fullName>
    </submittedName>
</protein>
<feature type="transmembrane region" description="Helical" evidence="1">
    <location>
        <begin position="6"/>
        <end position="24"/>
    </location>
</feature>
<gene>
    <name evidence="2" type="ORF">XD66_0505</name>
</gene>
<keyword evidence="1" id="KW-1133">Transmembrane helix</keyword>
<keyword evidence="1" id="KW-0472">Membrane</keyword>
<evidence type="ECO:0000313" key="3">
    <source>
        <dbReference type="Proteomes" id="UP000053326"/>
    </source>
</evidence>
<evidence type="ECO:0000313" key="2">
    <source>
        <dbReference type="EMBL" id="KUK36793.1"/>
    </source>
</evidence>
<organism evidence="2 3">
    <name type="scientific">Thermacetogenium phaeum</name>
    <dbReference type="NCBI Taxonomy" id="85874"/>
    <lineage>
        <taxon>Bacteria</taxon>
        <taxon>Bacillati</taxon>
        <taxon>Bacillota</taxon>
        <taxon>Clostridia</taxon>
        <taxon>Thermoanaerobacterales</taxon>
        <taxon>Thermoanaerobacteraceae</taxon>
        <taxon>Thermacetogenium</taxon>
    </lineage>
</organism>
<dbReference type="OMA" id="DMFRNPT"/>